<evidence type="ECO:0000256" key="9">
    <source>
        <dbReference type="ARBA" id="ARBA00023204"/>
    </source>
</evidence>
<dbReference type="GO" id="GO:0008854">
    <property type="term" value="F:exodeoxyribonuclease V activity"/>
    <property type="evidence" value="ECO:0007669"/>
    <property type="project" value="InterPro"/>
</dbReference>
<dbReference type="Gene3D" id="1.10.10.990">
    <property type="match status" value="1"/>
</dbReference>
<dbReference type="Gene3D" id="1.10.10.160">
    <property type="match status" value="1"/>
</dbReference>
<dbReference type="InterPro" id="IPR011335">
    <property type="entry name" value="Restrct_endonuc-II-like"/>
</dbReference>
<protein>
    <recommendedName>
        <fullName evidence="10">RecBCD enzyme subunit RecC</fullName>
    </recommendedName>
    <alternativeName>
        <fullName evidence="10">Exonuclease V subunit RecC</fullName>
        <shortName evidence="10">ExoV subunit RecC</shortName>
    </alternativeName>
    <alternativeName>
        <fullName evidence="10">Helicase/nuclease RecBCD subunit RecC</fullName>
    </alternativeName>
</protein>
<keyword evidence="2 10" id="KW-0547">Nucleotide-binding</keyword>
<evidence type="ECO:0000256" key="11">
    <source>
        <dbReference type="SAM" id="MobiDB-lite"/>
    </source>
</evidence>
<organism evidence="13 14">
    <name type="scientific">Vitreoscilla filiformis</name>
    <dbReference type="NCBI Taxonomy" id="63"/>
    <lineage>
        <taxon>Bacteria</taxon>
        <taxon>Pseudomonadati</taxon>
        <taxon>Pseudomonadota</taxon>
        <taxon>Betaproteobacteria</taxon>
        <taxon>Neisseriales</taxon>
        <taxon>Neisseriaceae</taxon>
        <taxon>Vitreoscilla</taxon>
    </lineage>
</organism>
<dbReference type="GO" id="GO:0000724">
    <property type="term" value="P:double-strand break repair via homologous recombination"/>
    <property type="evidence" value="ECO:0007669"/>
    <property type="project" value="UniProtKB-UniRule"/>
</dbReference>
<dbReference type="InterPro" id="IPR013986">
    <property type="entry name" value="DExx_box_DNA_helicase_dom_sf"/>
</dbReference>
<dbReference type="GO" id="GO:0009338">
    <property type="term" value="C:exodeoxyribonuclease V complex"/>
    <property type="evidence" value="ECO:0007669"/>
    <property type="project" value="InterPro"/>
</dbReference>
<sequence>MRPIAQPVHRPITMTSPPPGLLVLHGNRAEHLAQVLVEWLHRHPLAPLEEDVVLVQSNGMAEWFKMAFAQQAGVCAATRVELPGRFQWRLYRQTLGRRQVPTHSPFDKTPLTWRLMQRLPGLLHEPAFAPVAGFLQEGEEPERPLQLARRLADLFDQYQIYRADWLQAWAEGRDVLPRADGTAPDVPDDQRWQPALWRELLNGDHGLSERERAALRPELHARVVATLRSESETAAPLPRRVVLFGMTHLPLALLELLAALATRSQVLLALPNPCRFHWADIIDGRELLRQQRRRQPLRAGRDLAAVSLEEMHAHAHPLLASWGRQSRDFIRQLDAFDDTERLHSQHGLGRELARVDLFDDEQDQPSAHLLAQVQARIRDLVPLPEHAQAAREAGQGGDSGQALRDDDRSVVFHQAHSAMRELEVLHDQLLRLLADPPADASGQHPPLAPRDIVVMVPDIAAFEPAIRAVFGQYPKHDPRHIPFDIADLSARDTSPLMAALEWLLRLPQQRCTFSELCDLLDVPALARRFGLKPEALPQLTHWMAGAGLRWGVDVQQRGLLKLDACGDANSALWALRRMLLGYASGAGPAFAEIEPHAEVGGLEAELAGSLALLLERLAHWWALLREPATPSAWAERARALLLDFFTATDDSDRATLAALDEALSAWLNACEQAGFESTVPLAVAREAWLESLNEPTLNRRFRAGGVTFCTLMPMRAIPFDVVCLLGMNEGDYPRRAPRIDFDLMGLPGHARPGDRSRRDDDRQLMLEALLSARRVLYVSWAARNPRDNSEQPPSVLVSQLRDYLCAGWGDAAVKDRTTEHPLQPFSRRYFEAGQTLFTYASEWRLAHQAGAPSPQPSPTRGEGDMPAKPLPPGGGGVGERGLPPFTPDPAAPLSLRRLAAFVRQPVRAFFRERLSVWFDSTDSEVQDEEAFSLAGLEAHSLMQELLDEAQSQLQTSPLKAVPDALPRVVDALLTRTRRAGRLPLGGLGELARQELAETLSTVLDVWLGVQAAHAEALPHRPLAFESGDVRLQDWLTGLHRSADHSVPVVMLLSASRLCGKSNRNGLVPRKDALLEAWLLALVAAACGQPLQLILVGRDATLTATSPPPDEAAATLKRLLTAWRCGQQAPLPVARRTALAWLERAATLSAQLEGDVLPHELEPAFMDARSAYEGGFAQAGEVQQDACLARLFPDFEHLLNASADDEHGHPLRFADWATWLYEPLRQWVEEGVSAEAHPSPAADLTSGTDA</sequence>
<evidence type="ECO:0000259" key="12">
    <source>
        <dbReference type="Pfam" id="PF17946"/>
    </source>
</evidence>
<comment type="similarity">
    <text evidence="10">Belongs to the RecC family.</text>
</comment>
<evidence type="ECO:0000256" key="2">
    <source>
        <dbReference type="ARBA" id="ARBA00022741"/>
    </source>
</evidence>
<name>A0A221KGJ3_VITFI</name>
<dbReference type="PANTHER" id="PTHR30591:SF1">
    <property type="entry name" value="RECBCD ENZYME SUBUNIT RECC"/>
    <property type="match status" value="1"/>
</dbReference>
<proteinExistence type="inferred from homology"/>
<dbReference type="Pfam" id="PF04257">
    <property type="entry name" value="Exonuc_V_gamma"/>
    <property type="match status" value="1"/>
</dbReference>
<gene>
    <name evidence="10" type="primary">recC</name>
    <name evidence="13" type="ORF">VITFI_CDS2152</name>
</gene>
<evidence type="ECO:0000256" key="8">
    <source>
        <dbReference type="ARBA" id="ARBA00023125"/>
    </source>
</evidence>
<dbReference type="Gene3D" id="3.40.50.10930">
    <property type="match status" value="1"/>
</dbReference>
<dbReference type="InterPro" id="IPR006697">
    <property type="entry name" value="RecC"/>
</dbReference>
<dbReference type="PIRSF" id="PIRSF000980">
    <property type="entry name" value="RecC"/>
    <property type="match status" value="1"/>
</dbReference>
<keyword evidence="6 10" id="KW-0269">Exonuclease</keyword>
<dbReference type="GO" id="GO:0003678">
    <property type="term" value="F:DNA helicase activity"/>
    <property type="evidence" value="ECO:0007669"/>
    <property type="project" value="UniProtKB-UniRule"/>
</dbReference>
<comment type="miscellaneous">
    <text evidence="10">In the RecBCD complex, RecB has a slow 3'-5' helicase, an exonuclease activity and loads RecA onto ssDNA, RecD has a fast 5'-3' helicase activity, while RecC stimulates the ATPase and processivity of the RecB helicase and contributes to recognition of the Chi site.</text>
</comment>
<keyword evidence="4 10" id="KW-0378">Hydrolase</keyword>
<dbReference type="SUPFAM" id="SSF52980">
    <property type="entry name" value="Restriction endonuclease-like"/>
    <property type="match status" value="1"/>
</dbReference>
<keyword evidence="8 10" id="KW-0238">DNA-binding</keyword>
<evidence type="ECO:0000313" key="13">
    <source>
        <dbReference type="EMBL" id="ASM77930.1"/>
    </source>
</evidence>
<keyword evidence="7 10" id="KW-0067">ATP-binding</keyword>
<dbReference type="KEGG" id="vff:VITFI_CDS2152"/>
<accession>A0A221KGJ3</accession>
<evidence type="ECO:0000256" key="3">
    <source>
        <dbReference type="ARBA" id="ARBA00022763"/>
    </source>
</evidence>
<dbReference type="InterPro" id="IPR027417">
    <property type="entry name" value="P-loop_NTPase"/>
</dbReference>
<keyword evidence="14" id="KW-1185">Reference proteome</keyword>
<keyword evidence="3 10" id="KW-0227">DNA damage</keyword>
<evidence type="ECO:0000256" key="5">
    <source>
        <dbReference type="ARBA" id="ARBA00022806"/>
    </source>
</evidence>
<dbReference type="InterPro" id="IPR041500">
    <property type="entry name" value="RecC_C"/>
</dbReference>
<dbReference type="GO" id="GO:0005524">
    <property type="term" value="F:ATP binding"/>
    <property type="evidence" value="ECO:0007669"/>
    <property type="project" value="UniProtKB-UniRule"/>
</dbReference>
<evidence type="ECO:0000256" key="4">
    <source>
        <dbReference type="ARBA" id="ARBA00022801"/>
    </source>
</evidence>
<dbReference type="AlphaFoldDB" id="A0A221KGJ3"/>
<evidence type="ECO:0000256" key="7">
    <source>
        <dbReference type="ARBA" id="ARBA00022840"/>
    </source>
</evidence>
<feature type="domain" description="RecC C-terminal" evidence="12">
    <location>
        <begin position="891"/>
        <end position="1143"/>
    </location>
</feature>
<feature type="region of interest" description="Disordered" evidence="11">
    <location>
        <begin position="847"/>
        <end position="882"/>
    </location>
</feature>
<dbReference type="HAMAP" id="MF_01486">
    <property type="entry name" value="RecC"/>
    <property type="match status" value="1"/>
</dbReference>
<dbReference type="Gene3D" id="3.40.50.300">
    <property type="entry name" value="P-loop containing nucleotide triphosphate hydrolases"/>
    <property type="match status" value="2"/>
</dbReference>
<dbReference type="PANTHER" id="PTHR30591">
    <property type="entry name" value="RECBCD ENZYME SUBUNIT RECC"/>
    <property type="match status" value="1"/>
</dbReference>
<evidence type="ECO:0000313" key="14">
    <source>
        <dbReference type="Proteomes" id="UP000199729"/>
    </source>
</evidence>
<keyword evidence="9 10" id="KW-0234">DNA repair</keyword>
<comment type="subunit">
    <text evidence="10">Heterotrimer of RecB, RecC and RecD. All subunits contribute to DNA-binding.</text>
</comment>
<dbReference type="NCBIfam" id="TIGR01450">
    <property type="entry name" value="recC"/>
    <property type="match status" value="1"/>
</dbReference>
<keyword evidence="5 10" id="KW-0347">Helicase</keyword>
<keyword evidence="1 10" id="KW-0540">Nuclease</keyword>
<dbReference type="Proteomes" id="UP000199729">
    <property type="component" value="Chromosome"/>
</dbReference>
<dbReference type="Pfam" id="PF17946">
    <property type="entry name" value="RecC_C"/>
    <property type="match status" value="1"/>
</dbReference>
<reference evidence="13 14" key="1">
    <citation type="submission" date="2017-07" db="EMBL/GenBank/DDBJ databases">
        <title>Complete Genome Sequence of the cosmetic ferment Vitreoscilla filiformis (ATCC15551).</title>
        <authorList>
            <person name="Contreras S."/>
            <person name="Sagory-Zalkind P."/>
            <person name="Blanquart H."/>
            <person name="Iltis A."/>
            <person name="Morand S.C."/>
        </authorList>
    </citation>
    <scope>NUCLEOTIDE SEQUENCE [LARGE SCALE GENOMIC DNA]</scope>
    <source>
        <strain evidence="13 14">ATCC 15551</strain>
    </source>
</reference>
<dbReference type="SUPFAM" id="SSF52540">
    <property type="entry name" value="P-loop containing nucleoside triphosphate hydrolases"/>
    <property type="match status" value="2"/>
</dbReference>
<comment type="function">
    <text evidence="10">A helicase/nuclease that prepares dsDNA breaks (DSB) for recombinational DNA repair. Binds to DSBs and unwinds DNA via a highly rapid and processive ATP-dependent bidirectional helicase activity. Unwinds dsDNA until it encounters a Chi (crossover hotspot instigator) sequence from the 3' direction. Cuts ssDNA a few nucleotides 3' to the Chi site. The properties and activities of the enzyme are changed at Chi. The Chi-altered holoenzyme produces a long 3'-ssDNA overhang and facilitates RecA-binding to the ssDNA for homologous DNA recombination and repair. Holoenzyme degrades any linearized DNA that is unable to undergo homologous recombination. In the holoenzyme this subunit recognizes the wild-type Chi sequence, and when added to isolated RecB increases its ATP-dependent helicase processivity.</text>
</comment>
<evidence type="ECO:0000256" key="1">
    <source>
        <dbReference type="ARBA" id="ARBA00022722"/>
    </source>
</evidence>
<dbReference type="EMBL" id="CP022423">
    <property type="protein sequence ID" value="ASM77930.1"/>
    <property type="molecule type" value="Genomic_DNA"/>
</dbReference>
<dbReference type="GO" id="GO:0003677">
    <property type="term" value="F:DNA binding"/>
    <property type="evidence" value="ECO:0007669"/>
    <property type="project" value="UniProtKB-UniRule"/>
</dbReference>
<evidence type="ECO:0000256" key="6">
    <source>
        <dbReference type="ARBA" id="ARBA00022839"/>
    </source>
</evidence>
<evidence type="ECO:0000256" key="10">
    <source>
        <dbReference type="HAMAP-Rule" id="MF_01486"/>
    </source>
</evidence>